<evidence type="ECO:0000256" key="13">
    <source>
        <dbReference type="SAM" id="MobiDB-lite"/>
    </source>
</evidence>
<dbReference type="PROSITE" id="PS50812">
    <property type="entry name" value="PWWP"/>
    <property type="match status" value="1"/>
</dbReference>
<keyword evidence="4" id="KW-0479">Metal-binding</keyword>
<dbReference type="CDD" id="cd20159">
    <property type="entry name" value="PWWP_BS69"/>
    <property type="match status" value="1"/>
</dbReference>
<dbReference type="SUPFAM" id="SSF63748">
    <property type="entry name" value="Tudor/PWWP/MBT"/>
    <property type="match status" value="1"/>
</dbReference>
<keyword evidence="9" id="KW-0103">Bromodomain</keyword>
<evidence type="ECO:0000256" key="8">
    <source>
        <dbReference type="ARBA" id="ARBA00023015"/>
    </source>
</evidence>
<dbReference type="Proteomes" id="UP000094527">
    <property type="component" value="Unassembled WGS sequence"/>
</dbReference>
<dbReference type="OrthoDB" id="6272564at2759"/>
<dbReference type="PROSITE" id="PS01359">
    <property type="entry name" value="ZF_PHD_1"/>
    <property type="match status" value="1"/>
</dbReference>
<evidence type="ECO:0000256" key="5">
    <source>
        <dbReference type="ARBA" id="ARBA00022771"/>
    </source>
</evidence>
<dbReference type="InterPro" id="IPR047269">
    <property type="entry name" value="ZMY11"/>
</dbReference>
<keyword evidence="5 12" id="KW-0863">Zinc-finger</keyword>
<comment type="subcellular location">
    <subcellularLocation>
        <location evidence="2">Chromosome</location>
    </subcellularLocation>
    <subcellularLocation>
        <location evidence="1">Nucleus</location>
    </subcellularLocation>
</comment>
<evidence type="ECO:0000256" key="3">
    <source>
        <dbReference type="ARBA" id="ARBA00022454"/>
    </source>
</evidence>
<dbReference type="CDD" id="cd15537">
    <property type="entry name" value="PHD_BS69"/>
    <property type="match status" value="1"/>
</dbReference>
<dbReference type="SUPFAM" id="SSF57903">
    <property type="entry name" value="FYVE/PHD zinc finger"/>
    <property type="match status" value="1"/>
</dbReference>
<keyword evidence="10" id="KW-0804">Transcription</keyword>
<dbReference type="PANTHER" id="PTHR46379">
    <property type="entry name" value="ZINC FINGER MYND DOMAIN-CONTAINING"/>
    <property type="match status" value="1"/>
</dbReference>
<keyword evidence="8" id="KW-0805">Transcription regulation</keyword>
<accession>A0A1D2N2R7</accession>
<dbReference type="EMBL" id="LJIJ01000270">
    <property type="protein sequence ID" value="ODM99576.1"/>
    <property type="molecule type" value="Genomic_DNA"/>
</dbReference>
<dbReference type="PROSITE" id="PS01360">
    <property type="entry name" value="ZF_MYND_1"/>
    <property type="match status" value="1"/>
</dbReference>
<evidence type="ECO:0000313" key="17">
    <source>
        <dbReference type="EMBL" id="ODM99576.1"/>
    </source>
</evidence>
<dbReference type="GO" id="GO:0005694">
    <property type="term" value="C:chromosome"/>
    <property type="evidence" value="ECO:0007669"/>
    <property type="project" value="UniProtKB-SubCell"/>
</dbReference>
<evidence type="ECO:0000259" key="15">
    <source>
        <dbReference type="PROSITE" id="PS50812"/>
    </source>
</evidence>
<dbReference type="PROSITE" id="PS50865">
    <property type="entry name" value="ZF_MYND_2"/>
    <property type="match status" value="1"/>
</dbReference>
<dbReference type="Pfam" id="PF24324">
    <property type="entry name" value="MYND_ZMYND11_ZMYD8"/>
    <property type="match status" value="1"/>
</dbReference>
<evidence type="ECO:0000259" key="14">
    <source>
        <dbReference type="PROSITE" id="PS50016"/>
    </source>
</evidence>
<dbReference type="GO" id="GO:0008270">
    <property type="term" value="F:zinc ion binding"/>
    <property type="evidence" value="ECO:0007669"/>
    <property type="project" value="UniProtKB-KW"/>
</dbReference>
<dbReference type="SMART" id="SM00293">
    <property type="entry name" value="PWWP"/>
    <property type="match status" value="1"/>
</dbReference>
<evidence type="ECO:0000256" key="2">
    <source>
        <dbReference type="ARBA" id="ARBA00004286"/>
    </source>
</evidence>
<feature type="compositionally biased region" description="Low complexity" evidence="13">
    <location>
        <begin position="517"/>
        <end position="537"/>
    </location>
</feature>
<dbReference type="PANTHER" id="PTHR46379:SF1">
    <property type="entry name" value="ZINC FINGER MYND DOMAIN-CONTAINING PROTEIN 11"/>
    <property type="match status" value="1"/>
</dbReference>
<proteinExistence type="predicted"/>
<organism evidence="17 18">
    <name type="scientific">Orchesella cincta</name>
    <name type="common">Springtail</name>
    <name type="synonym">Podura cincta</name>
    <dbReference type="NCBI Taxonomy" id="48709"/>
    <lineage>
        <taxon>Eukaryota</taxon>
        <taxon>Metazoa</taxon>
        <taxon>Ecdysozoa</taxon>
        <taxon>Arthropoda</taxon>
        <taxon>Hexapoda</taxon>
        <taxon>Collembola</taxon>
        <taxon>Entomobryomorpha</taxon>
        <taxon>Entomobryoidea</taxon>
        <taxon>Orchesellidae</taxon>
        <taxon>Orchesellinae</taxon>
        <taxon>Orchesella</taxon>
    </lineage>
</organism>
<feature type="non-terminal residue" evidence="17">
    <location>
        <position position="1"/>
    </location>
</feature>
<evidence type="ECO:0000256" key="7">
    <source>
        <dbReference type="ARBA" id="ARBA00022853"/>
    </source>
</evidence>
<evidence type="ECO:0000256" key="1">
    <source>
        <dbReference type="ARBA" id="ARBA00004123"/>
    </source>
</evidence>
<evidence type="ECO:0000256" key="6">
    <source>
        <dbReference type="ARBA" id="ARBA00022833"/>
    </source>
</evidence>
<gene>
    <name evidence="17" type="ORF">Ocin01_07097</name>
</gene>
<dbReference type="FunFam" id="6.10.140.2220:FF:000002">
    <property type="entry name" value="Protein kinase C-binding protein 1 isoform C"/>
    <property type="match status" value="1"/>
</dbReference>
<dbReference type="AlphaFoldDB" id="A0A1D2N2R7"/>
<comment type="caution">
    <text evidence="17">The sequence shown here is derived from an EMBL/GenBank/DDBJ whole genome shotgun (WGS) entry which is preliminary data.</text>
</comment>
<dbReference type="InterPro" id="IPR002893">
    <property type="entry name" value="Znf_MYND"/>
</dbReference>
<dbReference type="SMART" id="SM00249">
    <property type="entry name" value="PHD"/>
    <property type="match status" value="1"/>
</dbReference>
<reference evidence="17 18" key="1">
    <citation type="journal article" date="2016" name="Genome Biol. Evol.">
        <title>Gene Family Evolution Reflects Adaptation to Soil Environmental Stressors in the Genome of the Collembolan Orchesella cincta.</title>
        <authorList>
            <person name="Faddeeva-Vakhrusheva A."/>
            <person name="Derks M.F."/>
            <person name="Anvar S.Y."/>
            <person name="Agamennone V."/>
            <person name="Suring W."/>
            <person name="Smit S."/>
            <person name="van Straalen N.M."/>
            <person name="Roelofs D."/>
        </authorList>
    </citation>
    <scope>NUCLEOTIDE SEQUENCE [LARGE SCALE GENOMIC DNA]</scope>
    <source>
        <tissue evidence="17">Mixed pool</tissue>
    </source>
</reference>
<dbReference type="Gene3D" id="3.30.40.10">
    <property type="entry name" value="Zinc/RING finger domain, C3HC4 (zinc finger)"/>
    <property type="match status" value="1"/>
</dbReference>
<dbReference type="GO" id="GO:0005634">
    <property type="term" value="C:nucleus"/>
    <property type="evidence" value="ECO:0007669"/>
    <property type="project" value="UniProtKB-SubCell"/>
</dbReference>
<dbReference type="SUPFAM" id="SSF47370">
    <property type="entry name" value="Bromodomain"/>
    <property type="match status" value="1"/>
</dbReference>
<feature type="domain" description="PWWP" evidence="15">
    <location>
        <begin position="337"/>
        <end position="388"/>
    </location>
</feature>
<feature type="region of interest" description="Disordered" evidence="13">
    <location>
        <begin position="419"/>
        <end position="537"/>
    </location>
</feature>
<protein>
    <submittedName>
        <fullName evidence="17">Zinc finger MYND domain-containing protein 11</fullName>
    </submittedName>
</protein>
<dbReference type="InterPro" id="IPR011011">
    <property type="entry name" value="Znf_FYVE_PHD"/>
</dbReference>
<dbReference type="Gene3D" id="2.30.30.140">
    <property type="match status" value="1"/>
</dbReference>
<feature type="compositionally biased region" description="Low complexity" evidence="13">
    <location>
        <begin position="485"/>
        <end position="509"/>
    </location>
</feature>
<keyword evidence="11" id="KW-0539">Nucleus</keyword>
<dbReference type="InterPro" id="IPR013083">
    <property type="entry name" value="Znf_RING/FYVE/PHD"/>
</dbReference>
<dbReference type="InterPro" id="IPR001965">
    <property type="entry name" value="Znf_PHD"/>
</dbReference>
<dbReference type="InterPro" id="IPR000313">
    <property type="entry name" value="PWWP_dom"/>
</dbReference>
<evidence type="ECO:0000256" key="4">
    <source>
        <dbReference type="ARBA" id="ARBA00022723"/>
    </source>
</evidence>
<feature type="domain" description="MYND-type" evidence="16">
    <location>
        <begin position="649"/>
        <end position="684"/>
    </location>
</feature>
<name>A0A1D2N2R7_ORCCI</name>
<keyword evidence="7" id="KW-0156">Chromatin regulator</keyword>
<dbReference type="InterPro" id="IPR036427">
    <property type="entry name" value="Bromodomain-like_sf"/>
</dbReference>
<dbReference type="InterPro" id="IPR019787">
    <property type="entry name" value="Znf_PHD-finger"/>
</dbReference>
<keyword evidence="3" id="KW-0158">Chromosome</keyword>
<feature type="domain" description="PHD-type" evidence="14">
    <location>
        <begin position="140"/>
        <end position="186"/>
    </location>
</feature>
<dbReference type="GO" id="GO:0034243">
    <property type="term" value="P:regulation of transcription elongation by RNA polymerase II"/>
    <property type="evidence" value="ECO:0007669"/>
    <property type="project" value="InterPro"/>
</dbReference>
<evidence type="ECO:0000256" key="12">
    <source>
        <dbReference type="PROSITE-ProRule" id="PRU00134"/>
    </source>
</evidence>
<dbReference type="OMA" id="HQIWDAI"/>
<evidence type="ECO:0000313" key="18">
    <source>
        <dbReference type="Proteomes" id="UP000094527"/>
    </source>
</evidence>
<dbReference type="InterPro" id="IPR047268">
    <property type="entry name" value="PWWP_BS69"/>
</dbReference>
<evidence type="ECO:0000256" key="11">
    <source>
        <dbReference type="ARBA" id="ARBA00023242"/>
    </source>
</evidence>
<evidence type="ECO:0000256" key="10">
    <source>
        <dbReference type="ARBA" id="ARBA00023163"/>
    </source>
</evidence>
<dbReference type="Gene3D" id="1.20.920.10">
    <property type="entry name" value="Bromodomain-like"/>
    <property type="match status" value="1"/>
</dbReference>
<dbReference type="GO" id="GO:0003714">
    <property type="term" value="F:transcription corepressor activity"/>
    <property type="evidence" value="ECO:0007669"/>
    <property type="project" value="InterPro"/>
</dbReference>
<dbReference type="SUPFAM" id="SSF144232">
    <property type="entry name" value="HIT/MYND zinc finger-like"/>
    <property type="match status" value="1"/>
</dbReference>
<dbReference type="InterPro" id="IPR019786">
    <property type="entry name" value="Zinc_finger_PHD-type_CS"/>
</dbReference>
<dbReference type="GO" id="GO:0140006">
    <property type="term" value="F:histone H3 reader activity"/>
    <property type="evidence" value="ECO:0007669"/>
    <property type="project" value="UniProtKB-ARBA"/>
</dbReference>
<dbReference type="InterPro" id="IPR057053">
    <property type="entry name" value="MYND_ZMYND11_ZMYD8"/>
</dbReference>
<dbReference type="Gene3D" id="6.10.140.2220">
    <property type="match status" value="1"/>
</dbReference>
<dbReference type="GO" id="GO:0009966">
    <property type="term" value="P:regulation of signal transduction"/>
    <property type="evidence" value="ECO:0007669"/>
    <property type="project" value="TreeGrafter"/>
</dbReference>
<evidence type="ECO:0000259" key="16">
    <source>
        <dbReference type="PROSITE" id="PS50865"/>
    </source>
</evidence>
<sequence>SDEETVSCPRELKIFLGKYSRSDKCVGGRGENQHISYFDENKLYVDDARMQVTRRQATPSKVHQIWDAIGGQGSQVMDFERLISTATTMHKIPRDEINHQLNFALKDELVVSEVVETQRREETEIYKLPDPATLDKGDHDWYCFHCHLGGQIVKCEDCPRVYHLDCLPEDRKPEKDLFVCPACHIMTAKPSSEKVVVKPKILNQLLQYICDRFKSWQIEMLEKADGKTWALAANRTAKEAWRFGFLVYTPMDLEMMTTKATTGKYVSLEEFQVDCETLVHAIGVYFGLDMLKGGQIGQAFLRDALHDIQEIKLCHDCFRRSNEKNHDWWFCLPCSTPHEVVWAKQTGYPYWPAKVMKKDGNKWDVRYFGGNYERGIIDAKNIQPIETSINQLKVRRTALWNDAFEELSKFQEIAKDPDLAAKLPPKGRSGTSSAKAKAGKRVASQSPEEVAPKKTRKSESSTSTPKTSRKSAGSKASSILQANGTPSSTATTVVSPAKKKGGAANKSASTPARRDSASGPKATAAATPASGSSTKTVKVTVATKEKKSSFNDLHDGNLDPEILQFLQELDDNESLDGDAYFSDEESNELQEKVSEDAVSSSCNESKGTRSVYVQVAHQGLIKDKLVKKLVDMQARQVQEISQNKKKQWCYNCEREAIYHCCWNTAYCSIECQQVHWTREHKRLCRRKKPA</sequence>
<evidence type="ECO:0000256" key="9">
    <source>
        <dbReference type="ARBA" id="ARBA00023117"/>
    </source>
</evidence>
<keyword evidence="6" id="KW-0862">Zinc</keyword>
<dbReference type="PROSITE" id="PS50016">
    <property type="entry name" value="ZF_PHD_2"/>
    <property type="match status" value="1"/>
</dbReference>
<keyword evidence="18" id="KW-1185">Reference proteome</keyword>
<feature type="compositionally biased region" description="Polar residues" evidence="13">
    <location>
        <begin position="474"/>
        <end position="484"/>
    </location>
</feature>
<dbReference type="Pfam" id="PF00855">
    <property type="entry name" value="PWWP"/>
    <property type="match status" value="1"/>
</dbReference>
<dbReference type="STRING" id="48709.A0A1D2N2R7"/>